<reference evidence="2 3" key="1">
    <citation type="submission" date="2019-07" db="EMBL/GenBank/DDBJ databases">
        <title>Whole genome shotgun sequence of Chitinophaga cymbidii NBRC 109752.</title>
        <authorList>
            <person name="Hosoyama A."/>
            <person name="Uohara A."/>
            <person name="Ohji S."/>
            <person name="Ichikawa N."/>
        </authorList>
    </citation>
    <scope>NUCLEOTIDE SEQUENCE [LARGE SCALE GENOMIC DNA]</scope>
    <source>
        <strain evidence="2 3">NBRC 109752</strain>
    </source>
</reference>
<dbReference type="Proteomes" id="UP000321436">
    <property type="component" value="Unassembled WGS sequence"/>
</dbReference>
<sequence length="236" mass="26903">MSKKIYKTLLVSCLLLAVLGVQAQRKNGWRDTETDVVSKDSITRGEYTLIFVNKSEGFSTALKERMIETFFKVYPEQAKIYNPNTAKKVTFIINPKYDGVAATAGTYVHYNPAWFDKHPGDIDVVTHEVMHIIQSYRGGEGWITEGIADYVRATMGVDNEGAGWSLPAFKPEHSYRNAYRVTARFFIWLEKNTKSGIIVKLDSAMRSKTYTDEFWKAETGKTVDELWDDYAKNPVI</sequence>
<comment type="caution">
    <text evidence="2">The sequence shown here is derived from an EMBL/GenBank/DDBJ whole genome shotgun (WGS) entry which is preliminary data.</text>
</comment>
<dbReference type="EMBL" id="BKAU01000001">
    <property type="protein sequence ID" value="GEP94962.1"/>
    <property type="molecule type" value="Genomic_DNA"/>
</dbReference>
<keyword evidence="3" id="KW-1185">Reference proteome</keyword>
<dbReference type="PANTHER" id="PTHR33321:SF12">
    <property type="entry name" value="PLANT BASIC SECRETORY PROTEIN (BSP) FAMILY PROTEIN"/>
    <property type="match status" value="1"/>
</dbReference>
<name>A0A512RGY4_9BACT</name>
<dbReference type="OrthoDB" id="211588at2"/>
<dbReference type="PANTHER" id="PTHR33321">
    <property type="match status" value="1"/>
</dbReference>
<keyword evidence="1" id="KW-0732">Signal</keyword>
<protein>
    <recommendedName>
        <fullName evidence="4">Secretory protein</fullName>
    </recommendedName>
</protein>
<organism evidence="2 3">
    <name type="scientific">Chitinophaga cymbidii</name>
    <dbReference type="NCBI Taxonomy" id="1096750"/>
    <lineage>
        <taxon>Bacteria</taxon>
        <taxon>Pseudomonadati</taxon>
        <taxon>Bacteroidota</taxon>
        <taxon>Chitinophagia</taxon>
        <taxon>Chitinophagales</taxon>
        <taxon>Chitinophagaceae</taxon>
        <taxon>Chitinophaga</taxon>
    </lineage>
</organism>
<dbReference type="Pfam" id="PF04450">
    <property type="entry name" value="BSP"/>
    <property type="match status" value="1"/>
</dbReference>
<evidence type="ECO:0000313" key="2">
    <source>
        <dbReference type="EMBL" id="GEP94962.1"/>
    </source>
</evidence>
<evidence type="ECO:0008006" key="4">
    <source>
        <dbReference type="Google" id="ProtNLM"/>
    </source>
</evidence>
<feature type="chain" id="PRO_5021777941" description="Secretory protein" evidence="1">
    <location>
        <begin position="24"/>
        <end position="236"/>
    </location>
</feature>
<evidence type="ECO:0000313" key="3">
    <source>
        <dbReference type="Proteomes" id="UP000321436"/>
    </source>
</evidence>
<accession>A0A512RGY4</accession>
<evidence type="ECO:0000256" key="1">
    <source>
        <dbReference type="SAM" id="SignalP"/>
    </source>
</evidence>
<dbReference type="AlphaFoldDB" id="A0A512RGY4"/>
<feature type="signal peptide" evidence="1">
    <location>
        <begin position="1"/>
        <end position="23"/>
    </location>
</feature>
<dbReference type="RefSeq" id="WP_146858815.1">
    <property type="nucleotide sequence ID" value="NZ_BKAU01000001.1"/>
</dbReference>
<gene>
    <name evidence="2" type="ORF">CCY01nite_12220</name>
</gene>
<dbReference type="InterPro" id="IPR007541">
    <property type="entry name" value="Uncharacterised_BSP"/>
</dbReference>
<proteinExistence type="predicted"/>